<accession>A0A8A2UCA9</accession>
<proteinExistence type="predicted"/>
<dbReference type="RefSeq" id="WP_207271271.1">
    <property type="nucleotide sequence ID" value="NZ_CP071463.1"/>
</dbReference>
<dbReference type="AlphaFoldDB" id="A0A8A2UCA9"/>
<feature type="transmembrane region" description="Helical" evidence="1">
    <location>
        <begin position="57"/>
        <end position="78"/>
    </location>
</feature>
<dbReference type="Proteomes" id="UP000663191">
    <property type="component" value="Chromosome"/>
</dbReference>
<evidence type="ECO:0000256" key="1">
    <source>
        <dbReference type="SAM" id="Phobius"/>
    </source>
</evidence>
<protein>
    <submittedName>
        <fullName evidence="2">DUF4112 domain-containing protein</fullName>
    </submittedName>
</protein>
<keyword evidence="1" id="KW-1133">Transmembrane helix</keyword>
<keyword evidence="1" id="KW-0812">Transmembrane</keyword>
<keyword evidence="1" id="KW-0472">Membrane</keyword>
<sequence length="148" mass="15378">MTTDSAAPVRSELESLEGDLPAGVDEAAIKRMHVVARALDEGVRVPGTEFKIGLDPLVGILPGAGDAAAAAVSLYIVVESARMGVSRSTLVRMLANIGVDAVVGSVPLLGVLFDAVWKANKWNLRLALEDLADGSGESERGPETVTID</sequence>
<dbReference type="GeneID" id="63183026"/>
<evidence type="ECO:0000313" key="2">
    <source>
        <dbReference type="EMBL" id="QSW86132.1"/>
    </source>
</evidence>
<dbReference type="EMBL" id="CP071463">
    <property type="protein sequence ID" value="QSW86132.1"/>
    <property type="molecule type" value="Genomic_DNA"/>
</dbReference>
<dbReference type="OrthoDB" id="156248at2157"/>
<dbReference type="KEGG" id="hlo:J0X27_04740"/>
<name>A0A8A2UCA9_9EURY</name>
<gene>
    <name evidence="2" type="ORF">J0X27_04740</name>
</gene>
<keyword evidence="3" id="KW-1185">Reference proteome</keyword>
<organism evidence="2 3">
    <name type="scientific">Natrinema longum</name>
    <dbReference type="NCBI Taxonomy" id="370324"/>
    <lineage>
        <taxon>Archaea</taxon>
        <taxon>Methanobacteriati</taxon>
        <taxon>Methanobacteriota</taxon>
        <taxon>Stenosarchaea group</taxon>
        <taxon>Halobacteria</taxon>
        <taxon>Halobacteriales</taxon>
        <taxon>Natrialbaceae</taxon>
        <taxon>Natrinema</taxon>
    </lineage>
</organism>
<dbReference type="InterPro" id="IPR025187">
    <property type="entry name" value="DUF4112"/>
</dbReference>
<feature type="transmembrane region" description="Helical" evidence="1">
    <location>
        <begin position="90"/>
        <end position="113"/>
    </location>
</feature>
<dbReference type="PANTHER" id="PTHR35519:SF2">
    <property type="entry name" value="PH DOMAIN PROTEIN"/>
    <property type="match status" value="1"/>
</dbReference>
<dbReference type="Pfam" id="PF13430">
    <property type="entry name" value="DUF4112"/>
    <property type="match status" value="1"/>
</dbReference>
<evidence type="ECO:0000313" key="3">
    <source>
        <dbReference type="Proteomes" id="UP000663191"/>
    </source>
</evidence>
<reference evidence="2 3" key="1">
    <citation type="journal article" date="2006" name="Int. J. Syst. Evol. Microbiol.">
        <title>Haloterrigena longa sp. nov. and Haloterrigena limicola sp. nov., extremely halophilic archaea isolated from a salt lake.</title>
        <authorList>
            <person name="Cui H.L."/>
            <person name="Tohty D."/>
            <person name="Zhou P.J."/>
            <person name="Liu S.J."/>
        </authorList>
    </citation>
    <scope>NUCLEOTIDE SEQUENCE [LARGE SCALE GENOMIC DNA]</scope>
    <source>
        <strain evidence="2 3">ABH32</strain>
    </source>
</reference>
<dbReference type="PANTHER" id="PTHR35519">
    <property type="entry name" value="MEMBRANE PROTEINS"/>
    <property type="match status" value="1"/>
</dbReference>